<keyword evidence="8 11" id="KW-0786">Thiamine pyrophosphate</keyword>
<dbReference type="Proteomes" id="UP001431572">
    <property type="component" value="Chromosome 2"/>
</dbReference>
<dbReference type="GO" id="GO:0030976">
    <property type="term" value="F:thiamine pyrophosphate binding"/>
    <property type="evidence" value="ECO:0007669"/>
    <property type="project" value="UniProtKB-UniRule"/>
</dbReference>
<dbReference type="FunFam" id="3.40.50.920:FF:000002">
    <property type="entry name" value="1-deoxy-D-xylulose-5-phosphate synthase"/>
    <property type="match status" value="1"/>
</dbReference>
<name>A0A8T7M549_9CHLR</name>
<keyword evidence="4 11" id="KW-0808">Transferase</keyword>
<dbReference type="AlphaFoldDB" id="A0A8T7M549"/>
<keyword evidence="6 11" id="KW-0460">Magnesium</keyword>
<dbReference type="Proteomes" id="UP000521676">
    <property type="component" value="Unassembled WGS sequence"/>
</dbReference>
<feature type="binding site" evidence="11">
    <location>
        <position position="175"/>
    </location>
    <ligand>
        <name>Mg(2+)</name>
        <dbReference type="ChEBI" id="CHEBI:18420"/>
    </ligand>
</feature>
<dbReference type="SMART" id="SM00861">
    <property type="entry name" value="Transket_pyr"/>
    <property type="match status" value="1"/>
</dbReference>
<dbReference type="InterPro" id="IPR033248">
    <property type="entry name" value="Transketolase_C"/>
</dbReference>
<dbReference type="EC" id="2.2.1.7" evidence="11"/>
<dbReference type="NCBIfam" id="TIGR00204">
    <property type="entry name" value="dxs"/>
    <property type="match status" value="1"/>
</dbReference>
<reference evidence="14" key="2">
    <citation type="journal article" date="2024" name="Nature">
        <title>Anoxygenic phototroph of the Chloroflexota uses a type I reaction centre.</title>
        <authorList>
            <person name="Tsuji J.M."/>
            <person name="Shaw N.A."/>
            <person name="Nagashima S."/>
            <person name="Venkiteswaran J.J."/>
            <person name="Schiff S.L."/>
            <person name="Watanabe T."/>
            <person name="Fukui M."/>
            <person name="Hanada S."/>
            <person name="Tank M."/>
            <person name="Neufeld J.D."/>
        </authorList>
    </citation>
    <scope>NUCLEOTIDE SEQUENCE</scope>
    <source>
        <strain evidence="14">L227-S17</strain>
    </source>
</reference>
<comment type="cofactor">
    <cofactor evidence="11">
        <name>thiamine diphosphate</name>
        <dbReference type="ChEBI" id="CHEBI:58937"/>
    </cofactor>
    <text evidence="11">Binds 1 thiamine pyrophosphate per subunit.</text>
</comment>
<dbReference type="FunFam" id="3.40.50.970:FF:000005">
    <property type="entry name" value="1-deoxy-D-xylulose-5-phosphate synthase"/>
    <property type="match status" value="1"/>
</dbReference>
<keyword evidence="5 11" id="KW-0479">Metal-binding</keyword>
<evidence type="ECO:0000256" key="4">
    <source>
        <dbReference type="ARBA" id="ARBA00022679"/>
    </source>
</evidence>
<keyword evidence="7 11" id="KW-0784">Thiamine biosynthesis</keyword>
<evidence type="ECO:0000256" key="1">
    <source>
        <dbReference type="ARBA" id="ARBA00004980"/>
    </source>
</evidence>
<comment type="cofactor">
    <cofactor evidence="11">
        <name>Mg(2+)</name>
        <dbReference type="ChEBI" id="CHEBI:18420"/>
    </cofactor>
    <text evidence="11">Binds 1 Mg(2+) ion per subunit.</text>
</comment>
<dbReference type="SUPFAM" id="SSF52518">
    <property type="entry name" value="Thiamin diphosphate-binding fold (THDP-binding)"/>
    <property type="match status" value="2"/>
</dbReference>
<dbReference type="GO" id="GO:0009228">
    <property type="term" value="P:thiamine biosynthetic process"/>
    <property type="evidence" value="ECO:0007669"/>
    <property type="project" value="UniProtKB-UniRule"/>
</dbReference>
<dbReference type="InterPro" id="IPR029061">
    <property type="entry name" value="THDP-binding"/>
</dbReference>
<dbReference type="Gene3D" id="3.40.50.970">
    <property type="match status" value="2"/>
</dbReference>
<dbReference type="SUPFAM" id="SSF52922">
    <property type="entry name" value="TK C-terminal domain-like"/>
    <property type="match status" value="1"/>
</dbReference>
<evidence type="ECO:0000256" key="2">
    <source>
        <dbReference type="ARBA" id="ARBA00011081"/>
    </source>
</evidence>
<dbReference type="Gene3D" id="3.40.50.920">
    <property type="match status" value="1"/>
</dbReference>
<accession>A0A8T7M549</accession>
<evidence type="ECO:0000256" key="3">
    <source>
        <dbReference type="ARBA" id="ARBA00011738"/>
    </source>
</evidence>
<dbReference type="NCBIfam" id="NF003933">
    <property type="entry name" value="PRK05444.2-2"/>
    <property type="match status" value="1"/>
</dbReference>
<comment type="caution">
    <text evidence="11">Lacks conserved residue(s) required for the propagation of feature annotation.</text>
</comment>
<gene>
    <name evidence="11 14" type="primary">dxs</name>
    <name evidence="13" type="ORF">HXX08_15110</name>
    <name evidence="14" type="ORF">OZ401_002693</name>
</gene>
<protein>
    <recommendedName>
        <fullName evidence="11">1-deoxy-D-xylulose-5-phosphate synthase</fullName>
        <ecNumber evidence="11">2.2.1.7</ecNumber>
    </recommendedName>
    <alternativeName>
        <fullName evidence="11">1-deoxyxylulose-5-phosphate synthase</fullName>
        <shortName evidence="11">DXP synthase</shortName>
        <shortName evidence="11">DXPS</shortName>
    </alternativeName>
</protein>
<dbReference type="GO" id="GO:0008661">
    <property type="term" value="F:1-deoxy-D-xylulose-5-phosphate synthase activity"/>
    <property type="evidence" value="ECO:0007669"/>
    <property type="project" value="UniProtKB-UniRule"/>
</dbReference>
<feature type="binding site" evidence="11">
    <location>
        <position position="365"/>
    </location>
    <ligand>
        <name>thiamine diphosphate</name>
        <dbReference type="ChEBI" id="CHEBI:58937"/>
    </ligand>
</feature>
<evidence type="ECO:0000256" key="5">
    <source>
        <dbReference type="ARBA" id="ARBA00022723"/>
    </source>
</evidence>
<dbReference type="InterPro" id="IPR005477">
    <property type="entry name" value="Dxylulose-5-P_synthase"/>
</dbReference>
<evidence type="ECO:0000313" key="14">
    <source>
        <dbReference type="EMBL" id="WJW69100.1"/>
    </source>
</evidence>
<feature type="binding site" evidence="11">
    <location>
        <position position="146"/>
    </location>
    <ligand>
        <name>Mg(2+)</name>
        <dbReference type="ChEBI" id="CHEBI:18420"/>
    </ligand>
</feature>
<dbReference type="PANTHER" id="PTHR43322">
    <property type="entry name" value="1-D-DEOXYXYLULOSE 5-PHOSPHATE SYNTHASE-RELATED"/>
    <property type="match status" value="1"/>
</dbReference>
<comment type="subunit">
    <text evidence="3 11">Homodimer.</text>
</comment>
<reference evidence="13 15" key="1">
    <citation type="submission" date="2020-06" db="EMBL/GenBank/DDBJ databases">
        <title>Anoxygenic phototrophic Chloroflexota member uses a Type I reaction center.</title>
        <authorList>
            <person name="Tsuji J.M."/>
            <person name="Shaw N.A."/>
            <person name="Nagashima S."/>
            <person name="Venkiteswaran J."/>
            <person name="Schiff S.L."/>
            <person name="Hanada S."/>
            <person name="Tank M."/>
            <person name="Neufeld J.D."/>
        </authorList>
    </citation>
    <scope>NUCLEOTIDE SEQUENCE [LARGE SCALE GENOMIC DNA]</scope>
    <source>
        <strain evidence="13">L227-S17</strain>
    </source>
</reference>
<keyword evidence="9 11" id="KW-0414">Isoprene biosynthesis</keyword>
<evidence type="ECO:0000313" key="15">
    <source>
        <dbReference type="Proteomes" id="UP000521676"/>
    </source>
</evidence>
<keyword evidence="16" id="KW-1185">Reference proteome</keyword>
<dbReference type="EMBL" id="JACATZ010000003">
    <property type="protein sequence ID" value="NWJ47189.1"/>
    <property type="molecule type" value="Genomic_DNA"/>
</dbReference>
<comment type="function">
    <text evidence="10 11">Catalyzes the acyloin condensation reaction between C atoms 2 and 3 of pyruvate and glyceraldehyde 3-phosphate to yield 1-deoxy-D-xylulose-5-phosphate (DXP).</text>
</comment>
<feature type="binding site" evidence="11">
    <location>
        <position position="74"/>
    </location>
    <ligand>
        <name>thiamine diphosphate</name>
        <dbReference type="ChEBI" id="CHEBI:58937"/>
    </ligand>
</feature>
<dbReference type="Pfam" id="PF02779">
    <property type="entry name" value="Transket_pyr"/>
    <property type="match status" value="1"/>
</dbReference>
<dbReference type="GO" id="GO:0005829">
    <property type="term" value="C:cytosol"/>
    <property type="evidence" value="ECO:0007669"/>
    <property type="project" value="TreeGrafter"/>
</dbReference>
<dbReference type="InterPro" id="IPR005475">
    <property type="entry name" value="Transketolase-like_Pyr-bd"/>
</dbReference>
<evidence type="ECO:0000256" key="6">
    <source>
        <dbReference type="ARBA" id="ARBA00022842"/>
    </source>
</evidence>
<evidence type="ECO:0000313" key="13">
    <source>
        <dbReference type="EMBL" id="NWJ47189.1"/>
    </source>
</evidence>
<dbReference type="GO" id="GO:0016114">
    <property type="term" value="P:terpenoid biosynthetic process"/>
    <property type="evidence" value="ECO:0007669"/>
    <property type="project" value="UniProtKB-UniRule"/>
</dbReference>
<dbReference type="GO" id="GO:0000287">
    <property type="term" value="F:magnesium ion binding"/>
    <property type="evidence" value="ECO:0007669"/>
    <property type="project" value="UniProtKB-UniRule"/>
</dbReference>
<comment type="pathway">
    <text evidence="1 11">Metabolic intermediate biosynthesis; 1-deoxy-D-xylulose 5-phosphate biosynthesis; 1-deoxy-D-xylulose 5-phosphate from D-glyceraldehyde 3-phosphate and pyruvate: step 1/1.</text>
</comment>
<dbReference type="CDD" id="cd07033">
    <property type="entry name" value="TPP_PYR_DXS_TK_like"/>
    <property type="match status" value="1"/>
</dbReference>
<evidence type="ECO:0000256" key="8">
    <source>
        <dbReference type="ARBA" id="ARBA00023052"/>
    </source>
</evidence>
<dbReference type="CDD" id="cd02007">
    <property type="entry name" value="TPP_DXS"/>
    <property type="match status" value="1"/>
</dbReference>
<organism evidence="13 15">
    <name type="scientific">Candidatus Chlorohelix allophototropha</name>
    <dbReference type="NCBI Taxonomy" id="3003348"/>
    <lineage>
        <taxon>Bacteria</taxon>
        <taxon>Bacillati</taxon>
        <taxon>Chloroflexota</taxon>
        <taxon>Chloroflexia</taxon>
        <taxon>Candidatus Chloroheliales</taxon>
        <taxon>Candidatus Chloroheliaceae</taxon>
        <taxon>Candidatus Chlorohelix</taxon>
    </lineage>
</organism>
<feature type="binding site" evidence="11">
    <location>
        <begin position="115"/>
        <end position="117"/>
    </location>
    <ligand>
        <name>thiamine diphosphate</name>
        <dbReference type="ChEBI" id="CHEBI:58937"/>
    </ligand>
</feature>
<evidence type="ECO:0000313" key="16">
    <source>
        <dbReference type="Proteomes" id="UP001431572"/>
    </source>
</evidence>
<evidence type="ECO:0000256" key="9">
    <source>
        <dbReference type="ARBA" id="ARBA00023229"/>
    </source>
</evidence>
<dbReference type="GO" id="GO:0019288">
    <property type="term" value="P:isopentenyl diphosphate biosynthetic process, methylerythritol 4-phosphate pathway"/>
    <property type="evidence" value="ECO:0007669"/>
    <property type="project" value="TreeGrafter"/>
</dbReference>
<dbReference type="RefSeq" id="WP_341470991.1">
    <property type="nucleotide sequence ID" value="NZ_CP128400.1"/>
</dbReference>
<comment type="catalytic activity">
    <reaction evidence="11">
        <text>D-glyceraldehyde 3-phosphate + pyruvate + H(+) = 1-deoxy-D-xylulose 5-phosphate + CO2</text>
        <dbReference type="Rhea" id="RHEA:12605"/>
        <dbReference type="ChEBI" id="CHEBI:15361"/>
        <dbReference type="ChEBI" id="CHEBI:15378"/>
        <dbReference type="ChEBI" id="CHEBI:16526"/>
        <dbReference type="ChEBI" id="CHEBI:57792"/>
        <dbReference type="ChEBI" id="CHEBI:59776"/>
        <dbReference type="EC" id="2.2.1.7"/>
    </reaction>
</comment>
<evidence type="ECO:0000259" key="12">
    <source>
        <dbReference type="SMART" id="SM00861"/>
    </source>
</evidence>
<feature type="binding site" evidence="11">
    <location>
        <position position="175"/>
    </location>
    <ligand>
        <name>thiamine diphosphate</name>
        <dbReference type="ChEBI" id="CHEBI:58937"/>
    </ligand>
</feature>
<feature type="domain" description="Transketolase-like pyrimidine-binding" evidence="12">
    <location>
        <begin position="314"/>
        <end position="479"/>
    </location>
</feature>
<feature type="binding site" evidence="11">
    <location>
        <begin position="147"/>
        <end position="148"/>
    </location>
    <ligand>
        <name>thiamine diphosphate</name>
        <dbReference type="ChEBI" id="CHEBI:58937"/>
    </ligand>
</feature>
<comment type="similarity">
    <text evidence="2 11">Belongs to the transketolase family. DXPS subfamily.</text>
</comment>
<dbReference type="PANTHER" id="PTHR43322:SF5">
    <property type="entry name" value="1-DEOXY-D-XYLULOSE-5-PHOSPHATE SYNTHASE, CHLOROPLASTIC"/>
    <property type="match status" value="1"/>
</dbReference>
<evidence type="ECO:0000256" key="10">
    <source>
        <dbReference type="ARBA" id="ARBA00055605"/>
    </source>
</evidence>
<dbReference type="InterPro" id="IPR009014">
    <property type="entry name" value="Transketo_C/PFOR_II"/>
</dbReference>
<dbReference type="EMBL" id="CP128400">
    <property type="protein sequence ID" value="WJW69100.1"/>
    <property type="molecule type" value="Genomic_DNA"/>
</dbReference>
<proteinExistence type="inferred from homology"/>
<sequence>MSGYLSKIKDPSDIKQFSIAELKELADELRTAIQATVFKTGGHFASNFGTIELSIAMHYVFNSPRDKMVWDTGHQAYPHKLLTGRYDRFDTIRQYEGLSGFLSRDESVHDSFGAGHASTSISAAFGMAMGRNLKGEDYDVVAVIGDGALTGGMAFEALNNAGTHKSPFIVVLNDNEMSISKNVGALSKYLDRVRADPMYLHAKDEAAHALNKLPMGGEMVTLAKRVKRGFKDLVVPNTIWEELGFIGLGPVDGHDIGLLIETFELARKTRLPVFIHAITVKGKGWAEAEASVQGRIDYHARSNKLSAAPATTAPNYDKVFGNTMCKIAEKDSKVVAITAAMTEGTGLIDFAKRFPERFFDVGIAEQHGITFAAGLACEGIKPVAAIYSSFLQRAFDQIVHDCCIQNLPVVFAMDRAGLVGDDGRTHQGTLDISYLRCLPNIVLMAPKDENELQHMLYTAVNYGLGPVAVRYPRGAGYGVAMDTEFKKLPIGKGETLRQGSDLAIVAYGSEVYPALEAATLLAEHGVEAEVINARFAKPLDEELLLDLARRHTRIVTVEEGSLIGGFGTGLLELFEQKNMQNVTVKRVGIPDKFIDHGPQSLIREKLQLDALGIADRVREFYPELAKGLPATLK</sequence>
<dbReference type="HAMAP" id="MF_00315">
    <property type="entry name" value="DXP_synth"/>
    <property type="match status" value="1"/>
</dbReference>
<dbReference type="Pfam" id="PF02780">
    <property type="entry name" value="Transketolase_C"/>
    <property type="match status" value="1"/>
</dbReference>
<evidence type="ECO:0000256" key="11">
    <source>
        <dbReference type="HAMAP-Rule" id="MF_00315"/>
    </source>
</evidence>
<dbReference type="Pfam" id="PF13292">
    <property type="entry name" value="DXP_synthase_N"/>
    <property type="match status" value="1"/>
</dbReference>
<evidence type="ECO:0000256" key="7">
    <source>
        <dbReference type="ARBA" id="ARBA00022977"/>
    </source>
</evidence>